<proteinExistence type="predicted"/>
<reference evidence="2" key="1">
    <citation type="journal article" date="2021" name="Proc. Natl. Acad. Sci. U.S.A.">
        <title>A Catalog of Tens of Thousands of Viruses from Human Metagenomes Reveals Hidden Associations with Chronic Diseases.</title>
        <authorList>
            <person name="Tisza M.J."/>
            <person name="Buck C.B."/>
        </authorList>
    </citation>
    <scope>NUCLEOTIDE SEQUENCE</scope>
    <source>
        <strain evidence="2">Ctj7g1</strain>
    </source>
</reference>
<accession>A0A8S5R2I6</accession>
<organism evidence="2">
    <name type="scientific">Siphoviridae sp. ctj7g1</name>
    <dbReference type="NCBI Taxonomy" id="2826438"/>
    <lineage>
        <taxon>Viruses</taxon>
        <taxon>Duplodnaviria</taxon>
        <taxon>Heunggongvirae</taxon>
        <taxon>Uroviricota</taxon>
        <taxon>Caudoviricetes</taxon>
    </lineage>
</organism>
<name>A0A8S5R2I6_9CAUD</name>
<evidence type="ECO:0000313" key="2">
    <source>
        <dbReference type="EMBL" id="DAE25299.1"/>
    </source>
</evidence>
<dbReference type="EMBL" id="BK015796">
    <property type="protein sequence ID" value="DAE25299.1"/>
    <property type="molecule type" value="Genomic_DNA"/>
</dbReference>
<evidence type="ECO:0000256" key="1">
    <source>
        <dbReference type="SAM" id="MobiDB-lite"/>
    </source>
</evidence>
<protein>
    <submittedName>
        <fullName evidence="2">Uncharacterized protein</fullName>
    </submittedName>
</protein>
<sequence length="105" mass="12127">MKQVSNTPKRRRKPAQTVEDRENELVKSATDLAAKQLLEGTASPSVITHFLRLGSVREQLERQKLMKENELMEVKMAAIEASERREQEYSEAINALRRYKGENLK</sequence>
<feature type="region of interest" description="Disordered" evidence="1">
    <location>
        <begin position="1"/>
        <end position="25"/>
    </location>
</feature>